<proteinExistence type="predicted"/>
<protein>
    <submittedName>
        <fullName evidence="4">Thiamine-phosphate pyrophosphorylase</fullName>
    </submittedName>
</protein>
<dbReference type="SUPFAM" id="SSF51391">
    <property type="entry name" value="Thiamin phosphate synthase"/>
    <property type="match status" value="1"/>
</dbReference>
<dbReference type="Pfam" id="PF02581">
    <property type="entry name" value="TMP-TENI"/>
    <property type="match status" value="1"/>
</dbReference>
<keyword evidence="2" id="KW-0784">Thiamine biosynthesis</keyword>
<name>A0A2W7NGI3_9BACT</name>
<evidence type="ECO:0000259" key="3">
    <source>
        <dbReference type="Pfam" id="PF02581"/>
    </source>
</evidence>
<dbReference type="InterPro" id="IPR036206">
    <property type="entry name" value="ThiamineP_synth_sf"/>
</dbReference>
<evidence type="ECO:0000256" key="1">
    <source>
        <dbReference type="ARBA" id="ARBA00004948"/>
    </source>
</evidence>
<comment type="caution">
    <text evidence="4">The sequence shown here is derived from an EMBL/GenBank/DDBJ whole genome shotgun (WGS) entry which is preliminary data.</text>
</comment>
<dbReference type="GO" id="GO:0005737">
    <property type="term" value="C:cytoplasm"/>
    <property type="evidence" value="ECO:0007669"/>
    <property type="project" value="TreeGrafter"/>
</dbReference>
<organism evidence="4 5">
    <name type="scientific">Breznakibacter xylanolyticus</name>
    <dbReference type="NCBI Taxonomy" id="990"/>
    <lineage>
        <taxon>Bacteria</taxon>
        <taxon>Pseudomonadati</taxon>
        <taxon>Bacteroidota</taxon>
        <taxon>Bacteroidia</taxon>
        <taxon>Marinilabiliales</taxon>
        <taxon>Marinilabiliaceae</taxon>
        <taxon>Breznakibacter</taxon>
    </lineage>
</organism>
<dbReference type="CDD" id="cd00564">
    <property type="entry name" value="TMP_TenI"/>
    <property type="match status" value="1"/>
</dbReference>
<dbReference type="Gene3D" id="3.20.20.70">
    <property type="entry name" value="Aldolase class I"/>
    <property type="match status" value="1"/>
</dbReference>
<evidence type="ECO:0000256" key="2">
    <source>
        <dbReference type="ARBA" id="ARBA00022977"/>
    </source>
</evidence>
<dbReference type="GO" id="GO:0009228">
    <property type="term" value="P:thiamine biosynthetic process"/>
    <property type="evidence" value="ECO:0007669"/>
    <property type="project" value="UniProtKB-KW"/>
</dbReference>
<comment type="pathway">
    <text evidence="1">Cofactor biosynthesis; thiamine diphosphate biosynthesis.</text>
</comment>
<evidence type="ECO:0000313" key="5">
    <source>
        <dbReference type="Proteomes" id="UP000249239"/>
    </source>
</evidence>
<dbReference type="InterPro" id="IPR013785">
    <property type="entry name" value="Aldolase_TIM"/>
</dbReference>
<keyword evidence="5" id="KW-1185">Reference proteome</keyword>
<dbReference type="AlphaFoldDB" id="A0A2W7NGI3"/>
<feature type="domain" description="Thiamine phosphate synthase/TenI" evidence="3">
    <location>
        <begin position="8"/>
        <end position="175"/>
    </location>
</feature>
<dbReference type="GO" id="GO:0004789">
    <property type="term" value="F:thiamine-phosphate diphosphorylase activity"/>
    <property type="evidence" value="ECO:0007669"/>
    <property type="project" value="TreeGrafter"/>
</dbReference>
<dbReference type="RefSeq" id="WP_111444499.1">
    <property type="nucleotide sequence ID" value="NZ_QKZK01000004.1"/>
</dbReference>
<dbReference type="OrthoDB" id="194683at2"/>
<reference evidence="4 5" key="1">
    <citation type="submission" date="2018-06" db="EMBL/GenBank/DDBJ databases">
        <title>Genomic Encyclopedia of Archaeal and Bacterial Type Strains, Phase II (KMG-II): from individual species to whole genera.</title>
        <authorList>
            <person name="Goeker M."/>
        </authorList>
    </citation>
    <scope>NUCLEOTIDE SEQUENCE [LARGE SCALE GENOMIC DNA]</scope>
    <source>
        <strain evidence="4 5">DSM 6779</strain>
    </source>
</reference>
<sequence length="204" mass="22253">MSTPLTVIITHPHCIAGEAATIEALLDAGADVVHIRKPDWDAEKVAQLIGQVDGQYHQRLCVHYHHPLGHRFALGGMHYSYRDMPAIVSNEHRVSVSCHTMVEATHCIGKCNYLFLSPVFNSISKQGYEAAFNNDELKQYLMTTSSTTPILALGGVSVQTAPMARQLGFKGMALLGSAWVITDRGLDAAASANQLNQIKAAWNQ</sequence>
<dbReference type="EMBL" id="QKZK01000004">
    <property type="protein sequence ID" value="PZX19521.1"/>
    <property type="molecule type" value="Genomic_DNA"/>
</dbReference>
<gene>
    <name evidence="4" type="ORF">LX69_00789</name>
</gene>
<dbReference type="PANTHER" id="PTHR20857:SF15">
    <property type="entry name" value="THIAMINE-PHOSPHATE SYNTHASE"/>
    <property type="match status" value="1"/>
</dbReference>
<accession>A0A2W7NGI3</accession>
<evidence type="ECO:0000313" key="4">
    <source>
        <dbReference type="EMBL" id="PZX19521.1"/>
    </source>
</evidence>
<dbReference type="InterPro" id="IPR022998">
    <property type="entry name" value="ThiamineP_synth_TenI"/>
</dbReference>
<dbReference type="PANTHER" id="PTHR20857">
    <property type="entry name" value="THIAMINE-PHOSPHATE PYROPHOSPHORYLASE"/>
    <property type="match status" value="1"/>
</dbReference>
<dbReference type="Proteomes" id="UP000249239">
    <property type="component" value="Unassembled WGS sequence"/>
</dbReference>